<dbReference type="Pfam" id="PF15375">
    <property type="entry name" value="FSAF1"/>
    <property type="match status" value="1"/>
</dbReference>
<evidence type="ECO:0000313" key="3">
    <source>
        <dbReference type="Proteomes" id="UP001415857"/>
    </source>
</evidence>
<organism evidence="2 3">
    <name type="scientific">Liquidambar formosana</name>
    <name type="common">Formosan gum</name>
    <dbReference type="NCBI Taxonomy" id="63359"/>
    <lineage>
        <taxon>Eukaryota</taxon>
        <taxon>Viridiplantae</taxon>
        <taxon>Streptophyta</taxon>
        <taxon>Embryophyta</taxon>
        <taxon>Tracheophyta</taxon>
        <taxon>Spermatophyta</taxon>
        <taxon>Magnoliopsida</taxon>
        <taxon>eudicotyledons</taxon>
        <taxon>Gunneridae</taxon>
        <taxon>Pentapetalae</taxon>
        <taxon>Saxifragales</taxon>
        <taxon>Altingiaceae</taxon>
        <taxon>Liquidambar</taxon>
    </lineage>
</organism>
<evidence type="ECO:0008006" key="4">
    <source>
        <dbReference type="Google" id="ProtNLM"/>
    </source>
</evidence>
<dbReference type="InterPro" id="IPR027973">
    <property type="entry name" value="FSAF1-like"/>
</dbReference>
<feature type="region of interest" description="Disordered" evidence="1">
    <location>
        <begin position="183"/>
        <end position="210"/>
    </location>
</feature>
<keyword evidence="3" id="KW-1185">Reference proteome</keyword>
<dbReference type="GO" id="GO:0005730">
    <property type="term" value="C:nucleolus"/>
    <property type="evidence" value="ECO:0007669"/>
    <property type="project" value="TreeGrafter"/>
</dbReference>
<dbReference type="InterPro" id="IPR053030">
    <property type="entry name" value="Ribosomal_biogenesis_FAF1-like"/>
</dbReference>
<name>A0AAP0NKF5_LIQFO</name>
<evidence type="ECO:0000313" key="2">
    <source>
        <dbReference type="EMBL" id="KAK9273371.1"/>
    </source>
</evidence>
<feature type="compositionally biased region" description="Basic and acidic residues" evidence="1">
    <location>
        <begin position="1"/>
        <end position="13"/>
    </location>
</feature>
<gene>
    <name evidence="2" type="ORF">L1049_018181</name>
</gene>
<protein>
    <recommendedName>
        <fullName evidence="4">Axoneme-associated protein MST101(2) protein</fullName>
    </recommendedName>
</protein>
<dbReference type="PANTHER" id="PTHR28096:SF1">
    <property type="entry name" value="PROTEIN FAF1"/>
    <property type="match status" value="1"/>
</dbReference>
<dbReference type="EMBL" id="JBBPBK010000012">
    <property type="protein sequence ID" value="KAK9273371.1"/>
    <property type="molecule type" value="Genomic_DNA"/>
</dbReference>
<dbReference type="GO" id="GO:0000462">
    <property type="term" value="P:maturation of SSU-rRNA from tricistronic rRNA transcript (SSU-rRNA, 5.8S rRNA, LSU-rRNA)"/>
    <property type="evidence" value="ECO:0007669"/>
    <property type="project" value="TreeGrafter"/>
</dbReference>
<dbReference type="PANTHER" id="PTHR28096">
    <property type="entry name" value="PROTEIN FAF1"/>
    <property type="match status" value="1"/>
</dbReference>
<feature type="region of interest" description="Disordered" evidence="1">
    <location>
        <begin position="1"/>
        <end position="54"/>
    </location>
</feature>
<feature type="compositionally biased region" description="Polar residues" evidence="1">
    <location>
        <begin position="14"/>
        <end position="30"/>
    </location>
</feature>
<sequence>MGRQAKPADETTQRGKSTWSFPSSGSPTSLEQHKMHKKKQVAKGGPSTSYMDLKDPEMDMRKIMKDIEFLSASHMTWKERKELENRKVVSLGGKPPKRQRLPLSVARVTMKKQKEREQKMLQESSILGRFGGKLGGGTKRVVEKRKPEDRVLKSSVGHFRNGVLDVGHLLRPAPTRERDTIAYAFGEGKKKQGGGKKNKGKKKGGGKKRH</sequence>
<proteinExistence type="predicted"/>
<reference evidence="2 3" key="1">
    <citation type="journal article" date="2024" name="Plant J.">
        <title>Genome sequences and population genomics reveal climatic adaptation and genomic divergence between two closely related sweetgum species.</title>
        <authorList>
            <person name="Xu W.Q."/>
            <person name="Ren C.Q."/>
            <person name="Zhang X.Y."/>
            <person name="Comes H.P."/>
            <person name="Liu X.H."/>
            <person name="Li Y.G."/>
            <person name="Kettle C.J."/>
            <person name="Jalonen R."/>
            <person name="Gaisberger H."/>
            <person name="Ma Y.Z."/>
            <person name="Qiu Y.X."/>
        </authorList>
    </citation>
    <scope>NUCLEOTIDE SEQUENCE [LARGE SCALE GENOMIC DNA]</scope>
    <source>
        <strain evidence="2">Hangzhou</strain>
    </source>
</reference>
<feature type="compositionally biased region" description="Basic residues" evidence="1">
    <location>
        <begin position="191"/>
        <end position="210"/>
    </location>
</feature>
<comment type="caution">
    <text evidence="2">The sequence shown here is derived from an EMBL/GenBank/DDBJ whole genome shotgun (WGS) entry which is preliminary data.</text>
</comment>
<accession>A0AAP0NKF5</accession>
<dbReference type="AlphaFoldDB" id="A0AAP0NKF5"/>
<dbReference type="Proteomes" id="UP001415857">
    <property type="component" value="Unassembled WGS sequence"/>
</dbReference>
<evidence type="ECO:0000256" key="1">
    <source>
        <dbReference type="SAM" id="MobiDB-lite"/>
    </source>
</evidence>